<sequence length="783" mass="85444">MKTIALVLMVTMLCSGCATKHDLDIKKEAVEFNVSKATVNLANAKGSATINVIADGNWNTTVETGADWISLGSSEGSGNGPIRIMVSDNTAEGTRNGKITISQTSGGTKISKEVEVNQLGADPDILIEYATDIMSAAGGELIVTVTSNTAWEAAIDEHYYWLTTTERLTAKSTLVTEELKILVAPNADVQRTGKVLIQSTGPYVINRSVGITQEESFAELSLTQDEYIVPFKTAQLNVPVDLGNNGTRYSITADQDWVTWDEGASTSTQIALKLKDNSLSDFPRTARVTVTNFNLSETFTVFQYGKPNPRIGDDVTVVPQAFPGAEGGGRFTTGGRGGIVYHVTNLQDYNRGESPIPGSLRYGLDLTVPRTIVFDVSGTIELKRRLGIVQPNVSIIGQTAPGDGITLKNYQLEISSTLNSVNAIIRFLRCRTGDEMSDHEDDAIGGRWFRQAIIDHVSSSWSVDETMSFYGAKDITVQWSIASESLSESQHEKGAHGYGGMFSGDNATSHHVLFAHHGSRVPRISDLSADGPGIPNDYHGYFDVRNNVYYNWNGAGQGAYGGANAKFNLVKSYYKAGPATNSKRTRILSTDPSARIFAEGNYATADPSVVNDNWTNGIWNEFFHTLNPTEQEKQAMKMDQPFPFEKVTTHAPEDAYRRVADYAGASLRRDAVDKRIVNELLTGTTTYIGSISTSPKPGIIDKVSDTDGYPVLKSLAAWPDTDGDGIPDIWEEAYGLDKNNAQDAKGFDVDPMGRYSNLEVYFHNLVQHIVYYQNLGGIQQEKK</sequence>
<feature type="signal peptide" evidence="3">
    <location>
        <begin position="1"/>
        <end position="20"/>
    </location>
</feature>
<dbReference type="SUPFAM" id="SSF51126">
    <property type="entry name" value="Pectin lyase-like"/>
    <property type="match status" value="1"/>
</dbReference>
<gene>
    <name evidence="5" type="ORF">EWE74_13600</name>
</gene>
<evidence type="ECO:0000256" key="2">
    <source>
        <dbReference type="ARBA" id="ARBA00023180"/>
    </source>
</evidence>
<feature type="domain" description="BACON" evidence="4">
    <location>
        <begin position="58"/>
        <end position="118"/>
    </location>
</feature>
<dbReference type="RefSeq" id="WP_130142065.1">
    <property type="nucleotide sequence ID" value="NZ_SGIT01000002.1"/>
</dbReference>
<dbReference type="CDD" id="cd14948">
    <property type="entry name" value="BACON"/>
    <property type="match status" value="2"/>
</dbReference>
<comment type="caution">
    <text evidence="5">The sequence shown here is derived from an EMBL/GenBank/DDBJ whole genome shotgun (WGS) entry which is preliminary data.</text>
</comment>
<evidence type="ECO:0000259" key="4">
    <source>
        <dbReference type="Pfam" id="PF13004"/>
    </source>
</evidence>
<feature type="domain" description="BACON" evidence="4">
    <location>
        <begin position="249"/>
        <end position="303"/>
    </location>
</feature>
<feature type="chain" id="PRO_5020380646" description="BACON domain-containing protein" evidence="3">
    <location>
        <begin position="21"/>
        <end position="783"/>
    </location>
</feature>
<keyword evidence="1" id="KW-0479">Metal-binding</keyword>
<reference evidence="5 6" key="1">
    <citation type="submission" date="2019-02" db="EMBL/GenBank/DDBJ databases">
        <authorList>
            <person name="Li Y."/>
        </authorList>
    </citation>
    <scope>NUCLEOTIDE SEQUENCE [LARGE SCALE GENOMIC DNA]</scope>
    <source>
        <strain evidence="5 6">30C10-4-7</strain>
    </source>
</reference>
<dbReference type="InterPro" id="IPR012334">
    <property type="entry name" value="Pectin_lyas_fold"/>
</dbReference>
<evidence type="ECO:0000313" key="6">
    <source>
        <dbReference type="Proteomes" id="UP000292855"/>
    </source>
</evidence>
<dbReference type="InterPro" id="IPR052063">
    <property type="entry name" value="Polysaccharide_Lyase_1"/>
</dbReference>
<dbReference type="InterPro" id="IPR013783">
    <property type="entry name" value="Ig-like_fold"/>
</dbReference>
<keyword evidence="2" id="KW-0325">Glycoprotein</keyword>
<evidence type="ECO:0000313" key="5">
    <source>
        <dbReference type="EMBL" id="RZF60147.1"/>
    </source>
</evidence>
<proteinExistence type="predicted"/>
<evidence type="ECO:0000256" key="1">
    <source>
        <dbReference type="ARBA" id="ARBA00022723"/>
    </source>
</evidence>
<dbReference type="EMBL" id="SGIT01000002">
    <property type="protein sequence ID" value="RZF60147.1"/>
    <property type="molecule type" value="Genomic_DNA"/>
</dbReference>
<dbReference type="Gene3D" id="2.60.40.10">
    <property type="entry name" value="Immunoglobulins"/>
    <property type="match status" value="2"/>
</dbReference>
<dbReference type="InterPro" id="IPR024361">
    <property type="entry name" value="BACON"/>
</dbReference>
<evidence type="ECO:0000256" key="3">
    <source>
        <dbReference type="SAM" id="SignalP"/>
    </source>
</evidence>
<dbReference type="InterPro" id="IPR011050">
    <property type="entry name" value="Pectin_lyase_fold/virulence"/>
</dbReference>
<dbReference type="AlphaFoldDB" id="A0A4Q6XU56"/>
<dbReference type="Proteomes" id="UP000292855">
    <property type="component" value="Unassembled WGS sequence"/>
</dbReference>
<keyword evidence="3" id="KW-0732">Signal</keyword>
<accession>A0A4Q6XU56</accession>
<keyword evidence="6" id="KW-1185">Reference proteome</keyword>
<dbReference type="PANTHER" id="PTHR42970:SF1">
    <property type="entry name" value="PECTATE LYASE C-RELATED"/>
    <property type="match status" value="1"/>
</dbReference>
<dbReference type="Pfam" id="PF13004">
    <property type="entry name" value="BACON"/>
    <property type="match status" value="2"/>
</dbReference>
<dbReference type="OrthoDB" id="8737820at2"/>
<name>A0A4Q6XU56_9SPHI</name>
<dbReference type="GO" id="GO:0046872">
    <property type="term" value="F:metal ion binding"/>
    <property type="evidence" value="ECO:0007669"/>
    <property type="project" value="UniProtKB-KW"/>
</dbReference>
<protein>
    <recommendedName>
        <fullName evidence="4">BACON domain-containing protein</fullName>
    </recommendedName>
</protein>
<organism evidence="5 6">
    <name type="scientific">Sphingobacterium corticibacterium</name>
    <dbReference type="NCBI Taxonomy" id="2484746"/>
    <lineage>
        <taxon>Bacteria</taxon>
        <taxon>Pseudomonadati</taxon>
        <taxon>Bacteroidota</taxon>
        <taxon>Sphingobacteriia</taxon>
        <taxon>Sphingobacteriales</taxon>
        <taxon>Sphingobacteriaceae</taxon>
        <taxon>Sphingobacterium</taxon>
    </lineage>
</organism>
<dbReference type="Gene3D" id="2.160.20.10">
    <property type="entry name" value="Single-stranded right-handed beta-helix, Pectin lyase-like"/>
    <property type="match status" value="1"/>
</dbReference>
<dbReference type="PANTHER" id="PTHR42970">
    <property type="entry name" value="PECTATE LYASE C-RELATED"/>
    <property type="match status" value="1"/>
</dbReference>